<keyword evidence="3" id="KW-1185">Reference proteome</keyword>
<protein>
    <recommendedName>
        <fullName evidence="1">GP-PDE domain-containing protein</fullName>
    </recommendedName>
</protein>
<reference evidence="3" key="2">
    <citation type="journal article" date="2016" name="Sci. Rep.">
        <title>Dictyocaulus viviparus genome, variome and transcriptome elucidate lungworm biology and support future intervention.</title>
        <authorList>
            <person name="McNulty S.N."/>
            <person name="Strube C."/>
            <person name="Rosa B.A."/>
            <person name="Martin J.C."/>
            <person name="Tyagi R."/>
            <person name="Choi Y.J."/>
            <person name="Wang Q."/>
            <person name="Hallsworth Pepin K."/>
            <person name="Zhang X."/>
            <person name="Ozersky P."/>
            <person name="Wilson R.K."/>
            <person name="Sternberg P.W."/>
            <person name="Gasser R.B."/>
            <person name="Mitreva M."/>
        </authorList>
    </citation>
    <scope>NUCLEOTIDE SEQUENCE [LARGE SCALE GENOMIC DNA]</scope>
    <source>
        <strain evidence="3">HannoverDv2000</strain>
    </source>
</reference>
<dbReference type="Gene3D" id="3.20.20.190">
    <property type="entry name" value="Phosphatidylinositol (PI) phosphodiesterase"/>
    <property type="match status" value="1"/>
</dbReference>
<dbReference type="PROSITE" id="PS51704">
    <property type="entry name" value="GP_PDE"/>
    <property type="match status" value="1"/>
</dbReference>
<dbReference type="SUPFAM" id="SSF51695">
    <property type="entry name" value="PLC-like phosphodiesterases"/>
    <property type="match status" value="1"/>
</dbReference>
<dbReference type="EMBL" id="KN716802">
    <property type="protein sequence ID" value="KJH41550.1"/>
    <property type="molecule type" value="Genomic_DNA"/>
</dbReference>
<dbReference type="Proteomes" id="UP000053766">
    <property type="component" value="Unassembled WGS sequence"/>
</dbReference>
<name>A0A0D8XAB9_DICVI</name>
<gene>
    <name evidence="2" type="ORF">DICVIV_12478</name>
</gene>
<dbReference type="GO" id="GO:0008081">
    <property type="term" value="F:phosphoric diester hydrolase activity"/>
    <property type="evidence" value="ECO:0007669"/>
    <property type="project" value="InterPro"/>
</dbReference>
<dbReference type="OrthoDB" id="1058301at2759"/>
<sequence length="246" mass="27940">MRQIIFSCRWESFLHPRAVQPLSCQKITTNDVFGNYSGSTLLSDGWIIHKEENIVLLRIHGEALKFYKPSRSFKEHRVKIVPFDVRFKESPQIIAIQLESVDESSIPDNDPVLPDVPSFSNTLLSVASREDPIFGQQYINGSVFRNHIDYLIFKTRTVSLEHLAFRIELFIGTDRIGLAYALPAALPDLMAVARENTVYSLSKAAKNGADFVEFDVQLTKGFCPDRVSAKLNRRFTWKSFDGIALV</sequence>
<dbReference type="AlphaFoldDB" id="A0A0D8XAB9"/>
<dbReference type="GO" id="GO:0006629">
    <property type="term" value="P:lipid metabolic process"/>
    <property type="evidence" value="ECO:0007669"/>
    <property type="project" value="InterPro"/>
</dbReference>
<dbReference type="Pfam" id="PF25329">
    <property type="entry name" value="C2_GDE1"/>
    <property type="match status" value="1"/>
</dbReference>
<dbReference type="InterPro" id="IPR030395">
    <property type="entry name" value="GP_PDE_dom"/>
</dbReference>
<accession>A0A0D8XAB9</accession>
<organism evidence="2 3">
    <name type="scientific">Dictyocaulus viviparus</name>
    <name type="common">Bovine lungworm</name>
    <dbReference type="NCBI Taxonomy" id="29172"/>
    <lineage>
        <taxon>Eukaryota</taxon>
        <taxon>Metazoa</taxon>
        <taxon>Ecdysozoa</taxon>
        <taxon>Nematoda</taxon>
        <taxon>Chromadorea</taxon>
        <taxon>Rhabditida</taxon>
        <taxon>Rhabditina</taxon>
        <taxon>Rhabditomorpha</taxon>
        <taxon>Strongyloidea</taxon>
        <taxon>Metastrongylidae</taxon>
        <taxon>Dictyocaulus</taxon>
    </lineage>
</organism>
<feature type="domain" description="GP-PDE" evidence="1">
    <location>
        <begin position="174"/>
        <end position="246"/>
    </location>
</feature>
<evidence type="ECO:0000259" key="1">
    <source>
        <dbReference type="PROSITE" id="PS51704"/>
    </source>
</evidence>
<dbReference type="InterPro" id="IPR057506">
    <property type="entry name" value="C2_GPCPD1"/>
</dbReference>
<reference evidence="2 3" key="1">
    <citation type="submission" date="2013-11" db="EMBL/GenBank/DDBJ databases">
        <title>Draft genome of the bovine lungworm Dictyocaulus viviparus.</title>
        <authorList>
            <person name="Mitreva M."/>
        </authorList>
    </citation>
    <scope>NUCLEOTIDE SEQUENCE [LARGE SCALE GENOMIC DNA]</scope>
    <source>
        <strain evidence="2 3">HannoverDv2000</strain>
    </source>
</reference>
<evidence type="ECO:0000313" key="3">
    <source>
        <dbReference type="Proteomes" id="UP000053766"/>
    </source>
</evidence>
<evidence type="ECO:0000313" key="2">
    <source>
        <dbReference type="EMBL" id="KJH41550.1"/>
    </source>
</evidence>
<proteinExistence type="predicted"/>
<dbReference type="InterPro" id="IPR017946">
    <property type="entry name" value="PLC-like_Pdiesterase_TIM-brl"/>
</dbReference>
<dbReference type="STRING" id="29172.A0A0D8XAB9"/>